<reference evidence="14 15" key="1">
    <citation type="journal article" date="2007" name="Proc. Natl. Acad. Sci. U.S.A.">
        <title>The tiny eukaryote Ostreococcus provides genomic insights into the paradox of plankton speciation.</title>
        <authorList>
            <person name="Palenik B."/>
            <person name="Grimwood J."/>
            <person name="Aerts A."/>
            <person name="Rouze P."/>
            <person name="Salamov A."/>
            <person name="Putnam N."/>
            <person name="Dupont C."/>
            <person name="Jorgensen R."/>
            <person name="Derelle E."/>
            <person name="Rombauts S."/>
            <person name="Zhou K."/>
            <person name="Otillar R."/>
            <person name="Merchant S.S."/>
            <person name="Podell S."/>
            <person name="Gaasterland T."/>
            <person name="Napoli C."/>
            <person name="Gendler K."/>
            <person name="Manuell A."/>
            <person name="Tai V."/>
            <person name="Vallon O."/>
            <person name="Piganeau G."/>
            <person name="Jancek S."/>
            <person name="Heijde M."/>
            <person name="Jabbari K."/>
            <person name="Bowler C."/>
            <person name="Lohr M."/>
            <person name="Robbens S."/>
            <person name="Werner G."/>
            <person name="Dubchak I."/>
            <person name="Pazour G.J."/>
            <person name="Ren Q."/>
            <person name="Paulsen I."/>
            <person name="Delwiche C."/>
            <person name="Schmutz J."/>
            <person name="Rokhsar D."/>
            <person name="Van de Peer Y."/>
            <person name="Moreau H."/>
            <person name="Grigoriev I.V."/>
        </authorList>
    </citation>
    <scope>NUCLEOTIDE SEQUENCE [LARGE SCALE GENOMIC DNA]</scope>
    <source>
        <strain evidence="14 15">CCE9901</strain>
    </source>
</reference>
<evidence type="ECO:0000256" key="11">
    <source>
        <dbReference type="SAM" id="Coils"/>
    </source>
</evidence>
<dbReference type="EMBL" id="CP000581">
    <property type="protein sequence ID" value="ABO94200.1"/>
    <property type="molecule type" value="Genomic_DNA"/>
</dbReference>
<dbReference type="GO" id="GO:0031514">
    <property type="term" value="C:motile cilium"/>
    <property type="evidence" value="ECO:0007669"/>
    <property type="project" value="UniProtKB-SubCell"/>
</dbReference>
<evidence type="ECO:0000259" key="13">
    <source>
        <dbReference type="Pfam" id="PF13851"/>
    </source>
</evidence>
<keyword evidence="6" id="KW-0282">Flagellum</keyword>
<evidence type="ECO:0000313" key="14">
    <source>
        <dbReference type="EMBL" id="ABO94200.1"/>
    </source>
</evidence>
<dbReference type="KEGG" id="olu:OSTLU_40013"/>
<feature type="coiled-coil region" evidence="11">
    <location>
        <begin position="261"/>
        <end position="316"/>
    </location>
</feature>
<feature type="region of interest" description="Disordered" evidence="12">
    <location>
        <begin position="1"/>
        <end position="38"/>
    </location>
</feature>
<keyword evidence="15" id="KW-1185">Reference proteome</keyword>
<feature type="domain" description="Growth arrest-specific protein 8" evidence="13">
    <location>
        <begin position="234"/>
        <end position="359"/>
    </location>
</feature>
<feature type="coiled-coil region" evidence="11">
    <location>
        <begin position="141"/>
        <end position="175"/>
    </location>
</feature>
<dbReference type="Gramene" id="ABO94200">
    <property type="protein sequence ID" value="ABO94200"/>
    <property type="gene ID" value="OSTLU_40013"/>
</dbReference>
<dbReference type="GO" id="GO:0008017">
    <property type="term" value="F:microtubule binding"/>
    <property type="evidence" value="ECO:0007669"/>
    <property type="project" value="InterPro"/>
</dbReference>
<dbReference type="GO" id="GO:0031267">
    <property type="term" value="F:small GTPase binding"/>
    <property type="evidence" value="ECO:0007669"/>
    <property type="project" value="InterPro"/>
</dbReference>
<evidence type="ECO:0000256" key="7">
    <source>
        <dbReference type="ARBA" id="ARBA00023054"/>
    </source>
</evidence>
<dbReference type="AlphaFoldDB" id="A4RRI6"/>
<evidence type="ECO:0000256" key="1">
    <source>
        <dbReference type="ARBA" id="ARBA00004230"/>
    </source>
</evidence>
<dbReference type="GO" id="GO:0005794">
    <property type="term" value="C:Golgi apparatus"/>
    <property type="evidence" value="ECO:0007669"/>
    <property type="project" value="TreeGrafter"/>
</dbReference>
<dbReference type="OMA" id="MKHLQYE"/>
<dbReference type="InterPro" id="IPR025593">
    <property type="entry name" value="GAS8_dom"/>
</dbReference>
<feature type="compositionally biased region" description="Basic and acidic residues" evidence="12">
    <location>
        <begin position="15"/>
        <end position="27"/>
    </location>
</feature>
<protein>
    <recommendedName>
        <fullName evidence="13">Growth arrest-specific protein 8 domain-containing protein</fullName>
    </recommendedName>
</protein>
<dbReference type="InterPro" id="IPR039308">
    <property type="entry name" value="GAS8"/>
</dbReference>
<dbReference type="OrthoDB" id="498391at2759"/>
<evidence type="ECO:0000256" key="10">
    <source>
        <dbReference type="ARBA" id="ARBA00023273"/>
    </source>
</evidence>
<comment type="similarity">
    <text evidence="3">Belongs to the DRC4 family.</text>
</comment>
<keyword evidence="4" id="KW-0963">Cytoplasm</keyword>
<dbReference type="PANTHER" id="PTHR31543:SF0">
    <property type="entry name" value="DYNEIN REGULATORY COMPLEX SUBUNIT 4"/>
    <property type="match status" value="1"/>
</dbReference>
<name>A4RRI6_OSTLU</name>
<dbReference type="GO" id="GO:0048870">
    <property type="term" value="P:cell motility"/>
    <property type="evidence" value="ECO:0007669"/>
    <property type="project" value="InterPro"/>
</dbReference>
<keyword evidence="8" id="KW-0969">Cilium</keyword>
<evidence type="ECO:0000256" key="8">
    <source>
        <dbReference type="ARBA" id="ARBA00023069"/>
    </source>
</evidence>
<proteinExistence type="inferred from homology"/>
<keyword evidence="7 11" id="KW-0175">Coiled coil</keyword>
<evidence type="ECO:0000256" key="5">
    <source>
        <dbReference type="ARBA" id="ARBA00022701"/>
    </source>
</evidence>
<dbReference type="PANTHER" id="PTHR31543">
    <property type="entry name" value="DYNEIN REGULATORY COMPLEX SUBUNIT 4"/>
    <property type="match status" value="1"/>
</dbReference>
<dbReference type="STRING" id="436017.A4RRI6"/>
<comment type="subcellular location">
    <subcellularLocation>
        <location evidence="1">Cell projection</location>
        <location evidence="1">Cilium</location>
        <location evidence="1">Flagellum</location>
    </subcellularLocation>
    <subcellularLocation>
        <location evidence="2">Cytoplasm</location>
        <location evidence="2">Cytoskeleton</location>
    </subcellularLocation>
</comment>
<feature type="coiled-coil region" evidence="11">
    <location>
        <begin position="41"/>
        <end position="103"/>
    </location>
</feature>
<dbReference type="RefSeq" id="XP_001415908.1">
    <property type="nucleotide sequence ID" value="XM_001415871.1"/>
</dbReference>
<evidence type="ECO:0000256" key="3">
    <source>
        <dbReference type="ARBA" id="ARBA00009859"/>
    </source>
</evidence>
<gene>
    <name evidence="14" type="ORF">OSTLU_40013</name>
</gene>
<sequence>MPKEQVTPPKKKTGSKTDKKARPKADAADGLSGEGPIQETRAELLAKIQAVEREAVKANEHRNYMQLERDKIDSFWEITKAELESTKVDLRDAQRELEVAGEQHEMELRLQTHKLKQVKHERLEAESKVRAQYDQAEAQLREDCRDRLQIKSQELAAMEAKIREIRREHEDRRRRLKLEHDANLGAARKQFEQSASEHVNKVERESFDAMNSFKCRVEKQLADTEARYSTYIDELVETHTKAYDELKEYFNSLTDTHVVEINRLDQRLNAKEERLHKQALELNEIRKKNAALVVPLTQAEHKCEEYRKKLLHSERKCKHLQYSEKALHDIQSQLKSSKWQNEILIQKLEKSEEDLEALRHEGMSRRFCAPSFTKTIK</sequence>
<dbReference type="HOGENOM" id="CLU_045343_0_0_1"/>
<dbReference type="Proteomes" id="UP000001568">
    <property type="component" value="Chromosome 1"/>
</dbReference>
<dbReference type="GeneID" id="4999962"/>
<evidence type="ECO:0000313" key="15">
    <source>
        <dbReference type="Proteomes" id="UP000001568"/>
    </source>
</evidence>
<organism evidence="14 15">
    <name type="scientific">Ostreococcus lucimarinus (strain CCE9901)</name>
    <dbReference type="NCBI Taxonomy" id="436017"/>
    <lineage>
        <taxon>Eukaryota</taxon>
        <taxon>Viridiplantae</taxon>
        <taxon>Chlorophyta</taxon>
        <taxon>Mamiellophyceae</taxon>
        <taxon>Mamiellales</taxon>
        <taxon>Bathycoccaceae</taxon>
        <taxon>Ostreococcus</taxon>
    </lineage>
</organism>
<dbReference type="Pfam" id="PF13851">
    <property type="entry name" value="GAS"/>
    <property type="match status" value="1"/>
</dbReference>
<dbReference type="eggNOG" id="ENOG502QQDA">
    <property type="taxonomic scope" value="Eukaryota"/>
</dbReference>
<dbReference type="GO" id="GO:0005874">
    <property type="term" value="C:microtubule"/>
    <property type="evidence" value="ECO:0007669"/>
    <property type="project" value="UniProtKB-KW"/>
</dbReference>
<evidence type="ECO:0000256" key="2">
    <source>
        <dbReference type="ARBA" id="ARBA00004245"/>
    </source>
</evidence>
<evidence type="ECO:0000256" key="12">
    <source>
        <dbReference type="SAM" id="MobiDB-lite"/>
    </source>
</evidence>
<keyword evidence="5" id="KW-0493">Microtubule</keyword>
<evidence type="ECO:0000256" key="9">
    <source>
        <dbReference type="ARBA" id="ARBA00023212"/>
    </source>
</evidence>
<evidence type="ECO:0000256" key="4">
    <source>
        <dbReference type="ARBA" id="ARBA00022490"/>
    </source>
</evidence>
<keyword evidence="9" id="KW-0206">Cytoskeleton</keyword>
<accession>A4RRI6</accession>
<evidence type="ECO:0000256" key="6">
    <source>
        <dbReference type="ARBA" id="ARBA00022846"/>
    </source>
</evidence>
<keyword evidence="10" id="KW-0966">Cell projection</keyword>